<evidence type="ECO:0000256" key="5">
    <source>
        <dbReference type="ARBA" id="ARBA00022729"/>
    </source>
</evidence>
<dbReference type="AlphaFoldDB" id="A0A3Q3C7W8"/>
<dbReference type="STRING" id="8153.ENSHBUP00000016007"/>
<organism evidence="21 22">
    <name type="scientific">Haplochromis burtoni</name>
    <name type="common">Burton's mouthbrooder</name>
    <name type="synonym">Chromis burtoni</name>
    <dbReference type="NCBI Taxonomy" id="8153"/>
    <lineage>
        <taxon>Eukaryota</taxon>
        <taxon>Metazoa</taxon>
        <taxon>Chordata</taxon>
        <taxon>Craniata</taxon>
        <taxon>Vertebrata</taxon>
        <taxon>Euteleostomi</taxon>
        <taxon>Actinopterygii</taxon>
        <taxon>Neopterygii</taxon>
        <taxon>Teleostei</taxon>
        <taxon>Neoteleostei</taxon>
        <taxon>Acanthomorphata</taxon>
        <taxon>Ovalentaria</taxon>
        <taxon>Cichlomorphae</taxon>
        <taxon>Cichliformes</taxon>
        <taxon>Cichlidae</taxon>
        <taxon>African cichlids</taxon>
        <taxon>Pseudocrenilabrinae</taxon>
        <taxon>Haplochromini</taxon>
        <taxon>Haplochromis</taxon>
    </lineage>
</organism>
<dbReference type="InterPro" id="IPR013032">
    <property type="entry name" value="EGF-like_CS"/>
</dbReference>
<evidence type="ECO:0000259" key="19">
    <source>
        <dbReference type="PROSITE" id="PS50026"/>
    </source>
</evidence>
<evidence type="ECO:0000256" key="14">
    <source>
        <dbReference type="PROSITE-ProRule" id="PRU00076"/>
    </source>
</evidence>
<feature type="domain" description="EGF-like" evidence="19">
    <location>
        <begin position="384"/>
        <end position="421"/>
    </location>
</feature>
<dbReference type="Pfam" id="PF21700">
    <property type="entry name" value="EGF_DL_JAG"/>
    <property type="match status" value="1"/>
</dbReference>
<dbReference type="CTD" id="30120"/>
<evidence type="ECO:0000256" key="13">
    <source>
        <dbReference type="ARBA" id="ARBA00023180"/>
    </source>
</evidence>
<evidence type="ECO:0000256" key="3">
    <source>
        <dbReference type="ARBA" id="ARBA00022536"/>
    </source>
</evidence>
<dbReference type="PROSITE" id="PS01187">
    <property type="entry name" value="EGF_CA"/>
    <property type="match status" value="2"/>
</dbReference>
<dbReference type="GeneTree" id="ENSGT00940000164418"/>
<feature type="disulfide bond" evidence="15">
    <location>
        <begin position="192"/>
        <end position="201"/>
    </location>
</feature>
<feature type="disulfide bond" evidence="14">
    <location>
        <begin position="411"/>
        <end position="420"/>
    </location>
</feature>
<feature type="chain" id="PRO_5018793041" description="Delta-like protein" evidence="18">
    <location>
        <begin position="21"/>
        <end position="720"/>
    </location>
</feature>
<evidence type="ECO:0000256" key="1">
    <source>
        <dbReference type="ARBA" id="ARBA00004479"/>
    </source>
</evidence>
<dbReference type="SMART" id="SM00051">
    <property type="entry name" value="DSL"/>
    <property type="match status" value="1"/>
</dbReference>
<feature type="domain" description="EGF-like" evidence="19">
    <location>
        <begin position="423"/>
        <end position="459"/>
    </location>
</feature>
<dbReference type="PROSITE" id="PS00010">
    <property type="entry name" value="ASX_HYDROXYL"/>
    <property type="match status" value="2"/>
</dbReference>
<dbReference type="SUPFAM" id="SSF57184">
    <property type="entry name" value="Growth factor receptor domain"/>
    <property type="match status" value="1"/>
</dbReference>
<dbReference type="GeneID" id="102308707"/>
<feature type="domain" description="EGF-like" evidence="19">
    <location>
        <begin position="461"/>
        <end position="497"/>
    </location>
</feature>
<dbReference type="Pfam" id="PF12661">
    <property type="entry name" value="hEGF"/>
    <property type="match status" value="1"/>
</dbReference>
<evidence type="ECO:0000256" key="15">
    <source>
        <dbReference type="PROSITE-ProRule" id="PRU00377"/>
    </source>
</evidence>
<feature type="disulfide bond" evidence="15">
    <location>
        <begin position="159"/>
        <end position="168"/>
    </location>
</feature>
<feature type="domain" description="EGF-like" evidence="19">
    <location>
        <begin position="267"/>
        <end position="305"/>
    </location>
</feature>
<dbReference type="InterPro" id="IPR011651">
    <property type="entry name" value="Notch_ligand_N"/>
</dbReference>
<dbReference type="PRINTS" id="PR00010">
    <property type="entry name" value="EGFBLOOD"/>
</dbReference>
<keyword evidence="9" id="KW-0832">Ubl conjugation</keyword>
<keyword evidence="13" id="KW-0325">Glycoprotein</keyword>
<dbReference type="RefSeq" id="XP_005929418.1">
    <property type="nucleotide sequence ID" value="XM_005929356.3"/>
</dbReference>
<dbReference type="GO" id="GO:0005509">
    <property type="term" value="F:calcium ion binding"/>
    <property type="evidence" value="ECO:0007669"/>
    <property type="project" value="InterPro"/>
</dbReference>
<evidence type="ECO:0000256" key="2">
    <source>
        <dbReference type="ARBA" id="ARBA00022473"/>
    </source>
</evidence>
<accession>A0A3Q3C7W8</accession>
<keyword evidence="4 16" id="KW-0812">Transmembrane</keyword>
<keyword evidence="7" id="KW-0221">Differentiation</keyword>
<dbReference type="PROSITE" id="PS01186">
    <property type="entry name" value="EGF_2"/>
    <property type="match status" value="5"/>
</dbReference>
<dbReference type="Gene3D" id="2.60.40.3510">
    <property type="match status" value="1"/>
</dbReference>
<evidence type="ECO:0000259" key="20">
    <source>
        <dbReference type="PROSITE" id="PS51051"/>
    </source>
</evidence>
<dbReference type="InterPro" id="IPR009030">
    <property type="entry name" value="Growth_fac_rcpt_cys_sf"/>
</dbReference>
<dbReference type="Pfam" id="PF00008">
    <property type="entry name" value="EGF"/>
    <property type="match status" value="5"/>
</dbReference>
<feature type="disulfide bond" evidence="14">
    <location>
        <begin position="449"/>
        <end position="458"/>
    </location>
</feature>
<evidence type="ECO:0000256" key="8">
    <source>
        <dbReference type="ARBA" id="ARBA00022837"/>
    </source>
</evidence>
<keyword evidence="5 16" id="KW-0732">Signal</keyword>
<dbReference type="CDD" id="cd00054">
    <property type="entry name" value="EGF_CA"/>
    <property type="match status" value="5"/>
</dbReference>
<dbReference type="InterPro" id="IPR000152">
    <property type="entry name" value="EGF-type_Asp/Asn_hydroxyl_site"/>
</dbReference>
<dbReference type="InterPro" id="IPR001881">
    <property type="entry name" value="EGF-like_Ca-bd_dom"/>
</dbReference>
<dbReference type="InterPro" id="IPR001774">
    <property type="entry name" value="DSL"/>
</dbReference>
<reference evidence="21" key="2">
    <citation type="submission" date="2025-09" db="UniProtKB">
        <authorList>
            <consortium name="Ensembl"/>
        </authorList>
    </citation>
    <scope>IDENTIFICATION</scope>
</reference>
<evidence type="ECO:0000256" key="12">
    <source>
        <dbReference type="ARBA" id="ARBA00023157"/>
    </source>
</evidence>
<evidence type="ECO:0000313" key="22">
    <source>
        <dbReference type="Proteomes" id="UP000264840"/>
    </source>
</evidence>
<dbReference type="InterPro" id="IPR000742">
    <property type="entry name" value="EGF"/>
</dbReference>
<evidence type="ECO:0000256" key="17">
    <source>
        <dbReference type="SAM" id="Phobius"/>
    </source>
</evidence>
<dbReference type="SMART" id="SM00179">
    <property type="entry name" value="EGF_CA"/>
    <property type="match status" value="6"/>
</dbReference>
<keyword evidence="3 14" id="KW-0245">EGF-like domain</keyword>
<dbReference type="PROSITE" id="PS00022">
    <property type="entry name" value="EGF_1"/>
    <property type="match status" value="7"/>
</dbReference>
<dbReference type="InterPro" id="IPR018097">
    <property type="entry name" value="EGF_Ca-bd_CS"/>
</dbReference>
<dbReference type="GO" id="GO:0007417">
    <property type="term" value="P:central nervous system development"/>
    <property type="evidence" value="ECO:0007669"/>
    <property type="project" value="UniProtKB-ARBA"/>
</dbReference>
<dbReference type="Pfam" id="PF07657">
    <property type="entry name" value="MNNL"/>
    <property type="match status" value="1"/>
</dbReference>
<feature type="disulfide bond" evidence="14">
    <location>
        <begin position="372"/>
        <end position="381"/>
    </location>
</feature>
<dbReference type="FunFam" id="2.10.25.140:FF:000001">
    <property type="entry name" value="Delta-like protein"/>
    <property type="match status" value="1"/>
</dbReference>
<dbReference type="OrthoDB" id="283575at2759"/>
<evidence type="ECO:0000256" key="10">
    <source>
        <dbReference type="ARBA" id="ARBA00022989"/>
    </source>
</evidence>
<dbReference type="InterPro" id="IPR051022">
    <property type="entry name" value="Notch_Cell-Fate_Det"/>
</dbReference>
<keyword evidence="10 16" id="KW-1133">Transmembrane helix</keyword>
<dbReference type="FunFam" id="2.10.25.10:FF:000064">
    <property type="entry name" value="Delta-like protein"/>
    <property type="match status" value="1"/>
</dbReference>
<evidence type="ECO:0000313" key="21">
    <source>
        <dbReference type="Ensembl" id="ENSHBUP00000016007.1"/>
    </source>
</evidence>
<comment type="subcellular location">
    <subcellularLocation>
        <location evidence="1 16">Membrane</location>
        <topology evidence="1 16">Single-pass type I membrane protein</topology>
    </subcellularLocation>
</comment>
<dbReference type="Gene3D" id="2.10.25.140">
    <property type="match status" value="1"/>
</dbReference>
<dbReference type="PROSITE" id="PS50026">
    <property type="entry name" value="EGF_3"/>
    <property type="match status" value="6"/>
</dbReference>
<evidence type="ECO:0000256" key="18">
    <source>
        <dbReference type="SAM" id="SignalP"/>
    </source>
</evidence>
<dbReference type="FunFam" id="2.10.25.10:FF:000012">
    <property type="entry name" value="Delta-like protein"/>
    <property type="match status" value="4"/>
</dbReference>
<dbReference type="SMART" id="SM00181">
    <property type="entry name" value="EGF"/>
    <property type="match status" value="9"/>
</dbReference>
<reference evidence="21" key="1">
    <citation type="submission" date="2025-08" db="UniProtKB">
        <authorList>
            <consortium name="Ensembl"/>
        </authorList>
    </citation>
    <scope>IDENTIFICATION</scope>
</reference>
<evidence type="ECO:0000256" key="16">
    <source>
        <dbReference type="RuleBase" id="RU280815"/>
    </source>
</evidence>
<dbReference type="GO" id="GO:0016020">
    <property type="term" value="C:membrane"/>
    <property type="evidence" value="ECO:0007669"/>
    <property type="project" value="UniProtKB-SubCell"/>
</dbReference>
<dbReference type="Proteomes" id="UP000264840">
    <property type="component" value="Unplaced"/>
</dbReference>
<evidence type="ECO:0000256" key="9">
    <source>
        <dbReference type="ARBA" id="ARBA00022843"/>
    </source>
</evidence>
<dbReference type="Ensembl" id="ENSHBUT00000024417.1">
    <property type="protein sequence ID" value="ENSHBUP00000016007.1"/>
    <property type="gene ID" value="ENSHBUG00000017966.1"/>
</dbReference>
<feature type="disulfide bond" evidence="14">
    <location>
        <begin position="295"/>
        <end position="304"/>
    </location>
</feature>
<dbReference type="GO" id="GO:0030154">
    <property type="term" value="P:cell differentiation"/>
    <property type="evidence" value="ECO:0007669"/>
    <property type="project" value="UniProtKB-KW"/>
</dbReference>
<dbReference type="SUPFAM" id="SSF57196">
    <property type="entry name" value="EGF/Laminin"/>
    <property type="match status" value="3"/>
</dbReference>
<evidence type="ECO:0000256" key="11">
    <source>
        <dbReference type="ARBA" id="ARBA00023136"/>
    </source>
</evidence>
<feature type="domain" description="DSL" evidence="20">
    <location>
        <begin position="157"/>
        <end position="201"/>
    </location>
</feature>
<keyword evidence="8" id="KW-0106">Calcium</keyword>
<dbReference type="GO" id="GO:0007219">
    <property type="term" value="P:Notch signaling pathway"/>
    <property type="evidence" value="ECO:0007669"/>
    <property type="project" value="InterPro"/>
</dbReference>
<evidence type="ECO:0000256" key="7">
    <source>
        <dbReference type="ARBA" id="ARBA00022782"/>
    </source>
</evidence>
<comment type="function">
    <text evidence="16">Putative Notch ligand involved in the mediation of Notch signaling.</text>
</comment>
<feature type="transmembrane region" description="Helical" evidence="17">
    <location>
        <begin position="514"/>
        <end position="538"/>
    </location>
</feature>
<evidence type="ECO:0000256" key="4">
    <source>
        <dbReference type="ARBA" id="ARBA00022692"/>
    </source>
</evidence>
<keyword evidence="2 16" id="KW-0217">Developmental protein</keyword>
<dbReference type="FunFam" id="2.10.25.10:FF:000004">
    <property type="entry name" value="Neurogenic locus notch 1"/>
    <property type="match status" value="1"/>
</dbReference>
<feature type="disulfide bond" evidence="14">
    <location>
        <begin position="333"/>
        <end position="342"/>
    </location>
</feature>
<feature type="disulfide bond" evidence="14">
    <location>
        <begin position="487"/>
        <end position="496"/>
    </location>
</feature>
<dbReference type="PANTHER" id="PTHR24049">
    <property type="entry name" value="CRUMBS FAMILY MEMBER"/>
    <property type="match status" value="1"/>
</dbReference>
<evidence type="ECO:0000256" key="6">
    <source>
        <dbReference type="ARBA" id="ARBA00022737"/>
    </source>
</evidence>
<dbReference type="Gene3D" id="2.10.25.10">
    <property type="entry name" value="Laminin"/>
    <property type="match status" value="7"/>
</dbReference>
<proteinExistence type="predicted"/>
<keyword evidence="22" id="KW-1185">Reference proteome</keyword>
<keyword evidence="12 14" id="KW-1015">Disulfide bond</keyword>
<comment type="caution">
    <text evidence="14">Lacks conserved residue(s) required for the propagation of feature annotation.</text>
</comment>
<sequence length="720" mass="78775">MARSLLPCLLLLALAQTALTAGVFELKIDSFTSSSGICGQKSEDCLIFFRVCLQHSQNVIKPEPPCTYGEAFTDVFDADSNSISEREPIRVQIPFKWPGTFSLIIEAWKADAPGRSTENPNNLISRLATRHKLRVGEDWTKGENTSNQSELHYSYHVLCKEFYHGEACSAYCRPRNDTFGHYTCDKEGKINCLEGWKGEYCTVAICAGCSEQHGFCKSPRECVCQQGWQGKSCDECVRHPGCKHGTCKLPWQCDCREGWGGLYCDQDLNYCTNHKPCQNGASCTNTGEGSYTCACRPGYTGKDCEVEVNECDSNPCRNGGSCNDSENDYSCTCPQGFYGKSCEISAMRCADGPCFNGGTCIQEDTGGYTCRCPSNFTGSNCEKRMDRCSSSSPCTNGAQCFDVGNIVMCRCQPGFTGSRCETNIDDCASNPCRNGGTCFDRINNYSCTCTLGFSGKDCTVRASLCDQSPCENGGTCFTHFTGPVCQCPRNFMGTRCEHSLKPTVKPAANGDPPAAMIAAIALGIVTFSLLVCAAIFVLRHLYRGRELRALSTSVKNDLETVNNRNAVIGGGAPKNGSLPGATLGSLKEKEAFLLPGAHLKMSNKDVALVDKGSDNVAMFKNKMADYNLAKEEQHLDKNKFDLKKCEPSVIVPPLSFAKDSLYHSVFIIPDQLEQCVFATEVRNTTTRAFISPLLTWADHITITRIHFVNGRVAVKRRMGG</sequence>
<protein>
    <recommendedName>
        <fullName evidence="16">Delta-like protein</fullName>
    </recommendedName>
</protein>
<keyword evidence="6 16" id="KW-0677">Repeat</keyword>
<name>A0A3Q3C7W8_HAPBU</name>
<dbReference type="FunFam" id="2.10.25.10:FF:000018">
    <property type="entry name" value="Delta-like 1"/>
    <property type="match status" value="1"/>
</dbReference>
<feature type="domain" description="EGF-like" evidence="19">
    <location>
        <begin position="307"/>
        <end position="343"/>
    </location>
</feature>
<dbReference type="GO" id="GO:0048513">
    <property type="term" value="P:animal organ development"/>
    <property type="evidence" value="ECO:0007669"/>
    <property type="project" value="UniProtKB-ARBA"/>
</dbReference>
<dbReference type="PROSITE" id="PS51051">
    <property type="entry name" value="DSL"/>
    <property type="match status" value="1"/>
</dbReference>
<keyword evidence="11 16" id="KW-0472">Membrane</keyword>
<feature type="disulfide bond" evidence="15">
    <location>
        <begin position="172"/>
        <end position="184"/>
    </location>
</feature>
<feature type="domain" description="EGF-like" evidence="19">
    <location>
        <begin position="345"/>
        <end position="382"/>
    </location>
</feature>
<feature type="signal peptide" evidence="18">
    <location>
        <begin position="1"/>
        <end position="20"/>
    </location>
</feature>
<dbReference type="Pfam" id="PF01414">
    <property type="entry name" value="DSL"/>
    <property type="match status" value="1"/>
</dbReference>